<evidence type="ECO:0000256" key="9">
    <source>
        <dbReference type="ARBA" id="ARBA00023180"/>
    </source>
</evidence>
<organism evidence="14">
    <name type="scientific">Eucampia antarctica</name>
    <dbReference type="NCBI Taxonomy" id="49252"/>
    <lineage>
        <taxon>Eukaryota</taxon>
        <taxon>Sar</taxon>
        <taxon>Stramenopiles</taxon>
        <taxon>Ochrophyta</taxon>
        <taxon>Bacillariophyta</taxon>
        <taxon>Mediophyceae</taxon>
        <taxon>Biddulphiophycidae</taxon>
        <taxon>Hemiaulales</taxon>
        <taxon>Hemiaulaceae</taxon>
        <taxon>Eucampia</taxon>
    </lineage>
</organism>
<evidence type="ECO:0008006" key="15">
    <source>
        <dbReference type="Google" id="ProtNLM"/>
    </source>
</evidence>
<comment type="subcellular location">
    <subcellularLocation>
        <location evidence="10">Endomembrane system</location>
        <topology evidence="10">Single-pass membrane protein</topology>
    </subcellularLocation>
    <subcellularLocation>
        <location evidence="1">Membrane</location>
        <topology evidence="1">Single-pass type I membrane protein</topology>
    </subcellularLocation>
</comment>
<keyword evidence="4" id="KW-0732">Signal</keyword>
<keyword evidence="6" id="KW-0106">Calcium</keyword>
<dbReference type="GO" id="GO:0016020">
    <property type="term" value="C:membrane"/>
    <property type="evidence" value="ECO:0007669"/>
    <property type="project" value="UniProtKB-SubCell"/>
</dbReference>
<sequence>MTPKFYNIQALLTIVAAASLLIGINALGDGVTSKLKVHVPTGLSKAGGYEHREALFGVPPYGGAIIEKVYFADDRMCDDKYDAFGGYPERENDANGNDVPWQTPFILMIERGGCTFVQKVRNAQRAGAAAVIIADMLCQCKYDDLCHSEPNVECEGLEPTMADDGSGADISIPSFLMFKQDADPVKATLMSNNPVRMELRWSVPNPGPSVSYELWTTPTDTISEEFQLDFKEAALALGGTSSFTPHMFIYDGYISGCFSGSGGGENVCDNLCTNNGRYCATDPDGDLDTGVSGSDVVRESLRRLCIWDQYGGDGIGKEWWDYVDYFINSCISEFFTDRECIMDAMQQSNIDIGAVEQCMSDSGGLEEDKINARLALEIKAKEDDGVVILPVAYVNGAAIRGALEFSTMFKAVCSGYKSGTQPEICDRCSLCPHEKECVERGYCTALPGSKAVVSKSYFMWSIVVIIVSFAGIAFAGYTYHQKRMRSQIRGILAEYMPIDKEGNLHDTAIDADDAEFS</sequence>
<dbReference type="PANTHER" id="PTHR22702:SF1">
    <property type="entry name" value="PROTEASE-ASSOCIATED DOMAIN-CONTAINING PROTEIN 1"/>
    <property type="match status" value="1"/>
</dbReference>
<evidence type="ECO:0000259" key="13">
    <source>
        <dbReference type="Pfam" id="PF25011"/>
    </source>
</evidence>
<feature type="domain" description="PA" evidence="12">
    <location>
        <begin position="93"/>
        <end position="182"/>
    </location>
</feature>
<evidence type="ECO:0000256" key="7">
    <source>
        <dbReference type="ARBA" id="ARBA00022989"/>
    </source>
</evidence>
<dbReference type="EMBL" id="HBHI01022468">
    <property type="protein sequence ID" value="CAD9687865.1"/>
    <property type="molecule type" value="Transcribed_RNA"/>
</dbReference>
<dbReference type="Pfam" id="PF02225">
    <property type="entry name" value="PA"/>
    <property type="match status" value="1"/>
</dbReference>
<feature type="transmembrane region" description="Helical" evidence="11">
    <location>
        <begin position="457"/>
        <end position="479"/>
    </location>
</feature>
<dbReference type="Gene3D" id="3.50.30.30">
    <property type="match status" value="1"/>
</dbReference>
<dbReference type="InterPro" id="IPR046450">
    <property type="entry name" value="PA_dom_sf"/>
</dbReference>
<evidence type="ECO:0000313" key="14">
    <source>
        <dbReference type="EMBL" id="CAD9687865.1"/>
    </source>
</evidence>
<feature type="domain" description="Vacuolar sorting receptor thioredoxin-like" evidence="13">
    <location>
        <begin position="210"/>
        <end position="413"/>
    </location>
</feature>
<evidence type="ECO:0000256" key="4">
    <source>
        <dbReference type="ARBA" id="ARBA00022729"/>
    </source>
</evidence>
<proteinExistence type="predicted"/>
<name>A0A7S2S2U1_9STRA</name>
<evidence type="ECO:0000259" key="12">
    <source>
        <dbReference type="Pfam" id="PF02225"/>
    </source>
</evidence>
<evidence type="ECO:0000256" key="10">
    <source>
        <dbReference type="ARBA" id="ARBA00037847"/>
    </source>
</evidence>
<evidence type="ECO:0000256" key="1">
    <source>
        <dbReference type="ARBA" id="ARBA00004479"/>
    </source>
</evidence>
<gene>
    <name evidence="14" type="ORF">EANT1437_LOCUS11548</name>
</gene>
<keyword evidence="3 11" id="KW-0812">Transmembrane</keyword>
<dbReference type="SUPFAM" id="SSF52025">
    <property type="entry name" value="PA domain"/>
    <property type="match status" value="1"/>
</dbReference>
<dbReference type="GO" id="GO:0012505">
    <property type="term" value="C:endomembrane system"/>
    <property type="evidence" value="ECO:0007669"/>
    <property type="project" value="UniProtKB-SubCell"/>
</dbReference>
<dbReference type="InterPro" id="IPR056858">
    <property type="entry name" value="VSR_TRX"/>
</dbReference>
<evidence type="ECO:0000256" key="2">
    <source>
        <dbReference type="ARBA" id="ARBA00022536"/>
    </source>
</evidence>
<evidence type="ECO:0000256" key="5">
    <source>
        <dbReference type="ARBA" id="ARBA00022737"/>
    </source>
</evidence>
<keyword evidence="8 11" id="KW-0472">Membrane</keyword>
<reference evidence="14" key="1">
    <citation type="submission" date="2021-01" db="EMBL/GenBank/DDBJ databases">
        <authorList>
            <person name="Corre E."/>
            <person name="Pelletier E."/>
            <person name="Niang G."/>
            <person name="Scheremetjew M."/>
            <person name="Finn R."/>
            <person name="Kale V."/>
            <person name="Holt S."/>
            <person name="Cochrane G."/>
            <person name="Meng A."/>
            <person name="Brown T."/>
            <person name="Cohen L."/>
        </authorList>
    </citation>
    <scope>NUCLEOTIDE SEQUENCE</scope>
    <source>
        <strain evidence="14">CCMP1452</strain>
    </source>
</reference>
<dbReference type="Pfam" id="PF25011">
    <property type="entry name" value="VSR_TRX"/>
    <property type="match status" value="1"/>
</dbReference>
<accession>A0A7S2S2U1</accession>
<dbReference type="AlphaFoldDB" id="A0A7S2S2U1"/>
<evidence type="ECO:0000256" key="8">
    <source>
        <dbReference type="ARBA" id="ARBA00023136"/>
    </source>
</evidence>
<dbReference type="PANTHER" id="PTHR22702">
    <property type="entry name" value="PROTEASE-ASSOCIATED DOMAIN-CONTAINING PROTEIN"/>
    <property type="match status" value="1"/>
</dbReference>
<keyword evidence="5" id="KW-0677">Repeat</keyword>
<protein>
    <recommendedName>
        <fullName evidence="15">PA domain-containing protein</fullName>
    </recommendedName>
</protein>
<evidence type="ECO:0000256" key="11">
    <source>
        <dbReference type="SAM" id="Phobius"/>
    </source>
</evidence>
<evidence type="ECO:0000256" key="3">
    <source>
        <dbReference type="ARBA" id="ARBA00022692"/>
    </source>
</evidence>
<evidence type="ECO:0000256" key="6">
    <source>
        <dbReference type="ARBA" id="ARBA00022837"/>
    </source>
</evidence>
<keyword evidence="2" id="KW-0245">EGF-like domain</keyword>
<keyword evidence="7 11" id="KW-1133">Transmembrane helix</keyword>
<dbReference type="InterPro" id="IPR003137">
    <property type="entry name" value="PA_domain"/>
</dbReference>
<keyword evidence="9" id="KW-0325">Glycoprotein</keyword>